<feature type="domain" description="NIPSNAP" evidence="2">
    <location>
        <begin position="165"/>
        <end position="267"/>
    </location>
</feature>
<organism evidence="3 4">
    <name type="scientific">Chloropicon primus</name>
    <dbReference type="NCBI Taxonomy" id="1764295"/>
    <lineage>
        <taxon>Eukaryota</taxon>
        <taxon>Viridiplantae</taxon>
        <taxon>Chlorophyta</taxon>
        <taxon>Chloropicophyceae</taxon>
        <taxon>Chloropicales</taxon>
        <taxon>Chloropicaceae</taxon>
        <taxon>Chloropicon</taxon>
    </lineage>
</organism>
<dbReference type="PANTHER" id="PTHR21017">
    <property type="entry name" value="NIPSNAP-RELATED"/>
    <property type="match status" value="1"/>
</dbReference>
<proteinExistence type="inferred from homology"/>
<dbReference type="OrthoDB" id="10262843at2759"/>
<dbReference type="Proteomes" id="UP000316726">
    <property type="component" value="Chromosome 2"/>
</dbReference>
<dbReference type="Gene3D" id="3.30.70.100">
    <property type="match status" value="2"/>
</dbReference>
<evidence type="ECO:0000256" key="1">
    <source>
        <dbReference type="ARBA" id="ARBA00005291"/>
    </source>
</evidence>
<comment type="similarity">
    <text evidence="1">Belongs to the NipSnap family.</text>
</comment>
<name>A0A5B8MGR5_9CHLO</name>
<evidence type="ECO:0000313" key="4">
    <source>
        <dbReference type="Proteomes" id="UP000316726"/>
    </source>
</evidence>
<accession>A0A5B8MGR5</accession>
<keyword evidence="4" id="KW-1185">Reference proteome</keyword>
<dbReference type="InterPro" id="IPR051557">
    <property type="entry name" value="NipSnap_domain"/>
</dbReference>
<dbReference type="SUPFAM" id="SSF54909">
    <property type="entry name" value="Dimeric alpha+beta barrel"/>
    <property type="match status" value="2"/>
</dbReference>
<gene>
    <name evidence="3" type="ORF">A3770_02p13930</name>
</gene>
<protein>
    <recommendedName>
        <fullName evidence="2">NIPSNAP domain-containing protein</fullName>
    </recommendedName>
</protein>
<reference evidence="3 4" key="1">
    <citation type="submission" date="2018-07" db="EMBL/GenBank/DDBJ databases">
        <title>The complete nuclear genome of the prasinophyte Chloropicon primus (CCMP1205).</title>
        <authorList>
            <person name="Pombert J.-F."/>
            <person name="Otis C."/>
            <person name="Turmel M."/>
            <person name="Lemieux C."/>
        </authorList>
    </citation>
    <scope>NUCLEOTIDE SEQUENCE [LARGE SCALE GENOMIC DNA]</scope>
    <source>
        <strain evidence="3 4">CCMP1205</strain>
    </source>
</reference>
<dbReference type="InterPro" id="IPR012577">
    <property type="entry name" value="NIPSNAP"/>
</dbReference>
<dbReference type="Pfam" id="PF07978">
    <property type="entry name" value="NIPSNAP"/>
    <property type="match status" value="2"/>
</dbReference>
<feature type="domain" description="NIPSNAP" evidence="2">
    <location>
        <begin position="46"/>
        <end position="140"/>
    </location>
</feature>
<dbReference type="GO" id="GO:0005739">
    <property type="term" value="C:mitochondrion"/>
    <property type="evidence" value="ECO:0007669"/>
    <property type="project" value="TreeGrafter"/>
</dbReference>
<evidence type="ECO:0000313" key="3">
    <source>
        <dbReference type="EMBL" id="QDZ18875.1"/>
    </source>
</evidence>
<dbReference type="EMBL" id="CP031035">
    <property type="protein sequence ID" value="QDZ18875.1"/>
    <property type="molecule type" value="Genomic_DNA"/>
</dbReference>
<sequence>MAMMAMMAMMAKGMRSVERLVAPSGAGGKRFLSTGKDTAPGPGLLEWRTYKIKYEGMGEFMRLTEDAGPLRKALHPGWLGFFTADTGGCLTSVHHIYHYEDMVQRKEVRDKAGTNEDWKKYRVKIGPHVLEQESAIFKPAVKCMDAAGSSLVQDFEPEHEDGVMYELRKYQLHPGYDSVPRLLDSFAKGLPHKVAADSNSKLVFFGFIDVGMLNTVIEVWRYPSLQASIQARESARKVKEWKECINSVTPSVQHFRTQALFPTTFSPLR</sequence>
<dbReference type="GO" id="GO:0000423">
    <property type="term" value="P:mitophagy"/>
    <property type="evidence" value="ECO:0007669"/>
    <property type="project" value="UniProtKB-ARBA"/>
</dbReference>
<dbReference type="AlphaFoldDB" id="A0A5B8MGR5"/>
<dbReference type="STRING" id="1764295.A0A5B8MGR5"/>
<dbReference type="InterPro" id="IPR011008">
    <property type="entry name" value="Dimeric_a/b-barrel"/>
</dbReference>
<evidence type="ECO:0000259" key="2">
    <source>
        <dbReference type="Pfam" id="PF07978"/>
    </source>
</evidence>
<dbReference type="PANTHER" id="PTHR21017:SF17">
    <property type="entry name" value="PROTEIN NIPSNAP"/>
    <property type="match status" value="1"/>
</dbReference>